<dbReference type="AlphaFoldDB" id="A0A1H6XZF9"/>
<keyword evidence="5" id="KW-0998">Cell outer membrane</keyword>
<evidence type="ECO:0000313" key="8">
    <source>
        <dbReference type="EMBL" id="SEJ30250.1"/>
    </source>
</evidence>
<evidence type="ECO:0000313" key="9">
    <source>
        <dbReference type="Proteomes" id="UP000199532"/>
    </source>
</evidence>
<dbReference type="SUPFAM" id="SSF48452">
    <property type="entry name" value="TPR-like"/>
    <property type="match status" value="1"/>
</dbReference>
<accession>A0A1H6XZF9</accession>
<reference evidence="8 9" key="1">
    <citation type="submission" date="2016-10" db="EMBL/GenBank/DDBJ databases">
        <authorList>
            <person name="de Groot N.N."/>
        </authorList>
    </citation>
    <scope>NUCLEOTIDE SEQUENCE [LARGE SCALE GENOMIC DNA]</scope>
    <source>
        <strain evidence="8 9">DSM 19938</strain>
    </source>
</reference>
<dbReference type="Pfam" id="PF07980">
    <property type="entry name" value="SusD_RagB"/>
    <property type="match status" value="1"/>
</dbReference>
<dbReference type="GO" id="GO:0009279">
    <property type="term" value="C:cell outer membrane"/>
    <property type="evidence" value="ECO:0007669"/>
    <property type="project" value="UniProtKB-SubCell"/>
</dbReference>
<dbReference type="RefSeq" id="WP_090338079.1">
    <property type="nucleotide sequence ID" value="NZ_FNXY01000006.1"/>
</dbReference>
<sequence length="584" mass="65922">MKTRYIIAMLTALILSGCEKVLDKTDLSAFNEEQVFNDSLLAKGYVDYVYDQNLPVWPTGDFLKATDEISGETRFFEGTVQVNTVVDFGTSVNATNNYGKIRSINQFLAKMPASVLSEGYKKELQAQITFFRAYRYFDLVQLYGGVPLVLTPLEGVGQEAKDEAAIPRSSTSESIQQIVRDLDYSIANLPGKWSNTNDWGRITSGAAAGFKGRILLHYASPQFNPNDITERWQSAYDANKKALELLTANGFKLHTSFKDLWFTEANNPEAVWVTCYNNKVGDQINKNQTWDNNTRPSYLGTGSGSNQPTWEITQAFPMKNGKNISEAGSGYDAKLFYKNRDPRFDNTIAYNGATWRINGNANYRLWTYFVDNKTVEQKATVSGFYVRKAIDPNLPTGAVANSGTDWIEMRYAEVMLNFAESACGINKLDEAYTQLAEIRKRAGIEPGADGLYGLKAKMTRAEMFETILRERQIELAFEGKRFWDLRRWKLFESTLNGKRRTGVTINLKTSVISASNFAAQRDGMSLDSAYKNYFEIVPKQLDTKYAIKWLPEYYFFAIPSTALANNARLEQNIGWPSGTFDPLK</sequence>
<name>A0A1H6XZF9_9BACT</name>
<evidence type="ECO:0000259" key="6">
    <source>
        <dbReference type="Pfam" id="PF07980"/>
    </source>
</evidence>
<comment type="subcellular location">
    <subcellularLocation>
        <location evidence="1">Cell outer membrane</location>
    </subcellularLocation>
</comment>
<evidence type="ECO:0000256" key="4">
    <source>
        <dbReference type="ARBA" id="ARBA00023136"/>
    </source>
</evidence>
<protein>
    <submittedName>
        <fullName evidence="8">Starch-binding associating with outer membrane</fullName>
    </submittedName>
</protein>
<evidence type="ECO:0000256" key="3">
    <source>
        <dbReference type="ARBA" id="ARBA00022729"/>
    </source>
</evidence>
<keyword evidence="9" id="KW-1185">Reference proteome</keyword>
<organism evidence="8 9">
    <name type="scientific">Dyadobacter koreensis</name>
    <dbReference type="NCBI Taxonomy" id="408657"/>
    <lineage>
        <taxon>Bacteria</taxon>
        <taxon>Pseudomonadati</taxon>
        <taxon>Bacteroidota</taxon>
        <taxon>Cytophagia</taxon>
        <taxon>Cytophagales</taxon>
        <taxon>Spirosomataceae</taxon>
        <taxon>Dyadobacter</taxon>
    </lineage>
</organism>
<evidence type="ECO:0000259" key="7">
    <source>
        <dbReference type="Pfam" id="PF14322"/>
    </source>
</evidence>
<evidence type="ECO:0000256" key="5">
    <source>
        <dbReference type="ARBA" id="ARBA00023237"/>
    </source>
</evidence>
<dbReference type="Proteomes" id="UP000199532">
    <property type="component" value="Unassembled WGS sequence"/>
</dbReference>
<evidence type="ECO:0000256" key="2">
    <source>
        <dbReference type="ARBA" id="ARBA00006275"/>
    </source>
</evidence>
<dbReference type="STRING" id="408657.SAMN04487995_4079"/>
<comment type="similarity">
    <text evidence="2">Belongs to the SusD family.</text>
</comment>
<evidence type="ECO:0000256" key="1">
    <source>
        <dbReference type="ARBA" id="ARBA00004442"/>
    </source>
</evidence>
<dbReference type="EMBL" id="FNXY01000006">
    <property type="protein sequence ID" value="SEJ30250.1"/>
    <property type="molecule type" value="Genomic_DNA"/>
</dbReference>
<dbReference type="PROSITE" id="PS51257">
    <property type="entry name" value="PROKAR_LIPOPROTEIN"/>
    <property type="match status" value="1"/>
</dbReference>
<dbReference type="Gene3D" id="1.25.40.390">
    <property type="match status" value="1"/>
</dbReference>
<dbReference type="OrthoDB" id="5694214at2"/>
<dbReference type="InterPro" id="IPR011990">
    <property type="entry name" value="TPR-like_helical_dom_sf"/>
</dbReference>
<feature type="domain" description="RagB/SusD" evidence="6">
    <location>
        <begin position="268"/>
        <end position="575"/>
    </location>
</feature>
<proteinExistence type="inferred from homology"/>
<feature type="domain" description="SusD-like N-terminal" evidence="7">
    <location>
        <begin position="94"/>
        <end position="216"/>
    </location>
</feature>
<dbReference type="InterPro" id="IPR012944">
    <property type="entry name" value="SusD_RagB_dom"/>
</dbReference>
<dbReference type="Pfam" id="PF14322">
    <property type="entry name" value="SusD-like_3"/>
    <property type="match status" value="1"/>
</dbReference>
<keyword evidence="4" id="KW-0472">Membrane</keyword>
<gene>
    <name evidence="8" type="ORF">SAMN04487995_4079</name>
</gene>
<dbReference type="InterPro" id="IPR033985">
    <property type="entry name" value="SusD-like_N"/>
</dbReference>
<keyword evidence="3" id="KW-0732">Signal</keyword>